<reference evidence="3" key="1">
    <citation type="submission" date="2022-06" db="EMBL/GenBank/DDBJ databases">
        <title>Complete genome sequences of two strains of the flax pathogen Septoria linicola.</title>
        <authorList>
            <person name="Lapalu N."/>
            <person name="Simon A."/>
            <person name="Demenou B."/>
            <person name="Paumier D."/>
            <person name="Guillot M.-P."/>
            <person name="Gout L."/>
            <person name="Valade R."/>
        </authorList>
    </citation>
    <scope>NUCLEOTIDE SEQUENCE</scope>
    <source>
        <strain evidence="3">SE15195</strain>
    </source>
</reference>
<dbReference type="GO" id="GO:0004672">
    <property type="term" value="F:protein kinase activity"/>
    <property type="evidence" value="ECO:0007669"/>
    <property type="project" value="InterPro"/>
</dbReference>
<dbReference type="Gene3D" id="1.10.510.10">
    <property type="entry name" value="Transferase(Phosphotransferase) domain 1"/>
    <property type="match status" value="1"/>
</dbReference>
<evidence type="ECO:0000256" key="1">
    <source>
        <dbReference type="SAM" id="MobiDB-lite"/>
    </source>
</evidence>
<dbReference type="EMBL" id="CP099419">
    <property type="protein sequence ID" value="USW49041.1"/>
    <property type="molecule type" value="Genomic_DNA"/>
</dbReference>
<feature type="region of interest" description="Disordered" evidence="1">
    <location>
        <begin position="1"/>
        <end position="45"/>
    </location>
</feature>
<dbReference type="PROSITE" id="PS00108">
    <property type="entry name" value="PROTEIN_KINASE_ST"/>
    <property type="match status" value="1"/>
</dbReference>
<accession>A0A9Q9AN69</accession>
<evidence type="ECO:0000313" key="4">
    <source>
        <dbReference type="Proteomes" id="UP001056384"/>
    </source>
</evidence>
<keyword evidence="4" id="KW-1185">Reference proteome</keyword>
<dbReference type="InterPro" id="IPR053083">
    <property type="entry name" value="TF_kinase-domain_protein"/>
</dbReference>
<dbReference type="AlphaFoldDB" id="A0A9Q9AN69"/>
<dbReference type="PROSITE" id="PS50011">
    <property type="entry name" value="PROTEIN_KINASE_DOM"/>
    <property type="match status" value="1"/>
</dbReference>
<gene>
    <name evidence="3" type="ORF">Slin15195_G023600</name>
</gene>
<dbReference type="SUPFAM" id="SSF56112">
    <property type="entry name" value="Protein kinase-like (PK-like)"/>
    <property type="match status" value="1"/>
</dbReference>
<protein>
    <submittedName>
        <fullName evidence="3">Serine/threonine-protein kinase, active</fullName>
    </submittedName>
</protein>
<dbReference type="PANTHER" id="PTHR44305">
    <property type="entry name" value="SI:DKEY-192D15.2-RELATED"/>
    <property type="match status" value="1"/>
</dbReference>
<dbReference type="GO" id="GO:0005524">
    <property type="term" value="F:ATP binding"/>
    <property type="evidence" value="ECO:0007669"/>
    <property type="project" value="InterPro"/>
</dbReference>
<dbReference type="Pfam" id="PF00069">
    <property type="entry name" value="Pkinase"/>
    <property type="match status" value="1"/>
</dbReference>
<dbReference type="CDD" id="cd00180">
    <property type="entry name" value="PKc"/>
    <property type="match status" value="1"/>
</dbReference>
<dbReference type="PANTHER" id="PTHR44305:SF24">
    <property type="entry name" value="TYROSINE-PROTEIN KINASE C03B1.5-RELATED"/>
    <property type="match status" value="1"/>
</dbReference>
<evidence type="ECO:0000259" key="2">
    <source>
        <dbReference type="PROSITE" id="PS50011"/>
    </source>
</evidence>
<dbReference type="SMART" id="SM00220">
    <property type="entry name" value="S_TKc"/>
    <property type="match status" value="1"/>
</dbReference>
<dbReference type="Proteomes" id="UP001056384">
    <property type="component" value="Chromosome 2"/>
</dbReference>
<name>A0A9Q9AN69_9PEZI</name>
<evidence type="ECO:0000313" key="3">
    <source>
        <dbReference type="EMBL" id="USW49041.1"/>
    </source>
</evidence>
<dbReference type="OrthoDB" id="310217at2759"/>
<dbReference type="InterPro" id="IPR000719">
    <property type="entry name" value="Prot_kinase_dom"/>
</dbReference>
<dbReference type="InterPro" id="IPR011009">
    <property type="entry name" value="Kinase-like_dom_sf"/>
</dbReference>
<dbReference type="InterPro" id="IPR008271">
    <property type="entry name" value="Ser/Thr_kinase_AS"/>
</dbReference>
<sequence>MPGPDGRPWSWEASIPPETPRALKTVNPDTPDAPSPGVKPVTPATSSTQLRIEFVRWATKEIDEDEKDTFATNFQLVFNQLDPDQQRVVVAQIRKVVEKEDEVEALAQEVNGSLAMESARPIWANLARKTAVLATMLAKLDKLWTYYPKSDSTFDLIIQQRVAHVNKLNRDASVMNSRDPSSAAGGAALFEAGLAALNLQSAEQPRALASGVDWERFKELEAIRRSNAKATGMTWEWLQSPDSTWKVIEQMSGGMGKIDVWAKDDGNGRIVDRVVLKDTQMSFTSWQSESSWYGNGEDNVPIEFWVHSKMSNGGKYVLQLASRRVQVDEDSRKFRMWMEYCPNGDLYQLLERHWKAGVRVPVEFILYVFKAMVDACLVMKQGSMAPFKDSWEQIVHRDLKPDNVFLGLPRSTFANYPEPKLADFGLAIVTSPSDATNPELYNLGAGTKGYLPPEQLRFINPSTGAAVDDFKLLSPCNVWGIGAIILDLLDCSWRNSWTQPDYMPGGRWEYFVLPATKIKYSGVDPAWGTDSEPHNDLFDIVDKCLSYRPEDRPTPEQLRKWLSKKMAPMTLTTWPPGSTAPGGQADDPKRMIVPREHAHYLGMALQDVARPVSAVAGAPPFPLPSTSADGGGGAGGVGGAGGAGGLKIMNAAPGDFSSSAEAFLAGS</sequence>
<proteinExistence type="predicted"/>
<keyword evidence="3" id="KW-0808">Transferase</keyword>
<keyword evidence="3" id="KW-0418">Kinase</keyword>
<feature type="domain" description="Protein kinase" evidence="2">
    <location>
        <begin position="245"/>
        <end position="562"/>
    </location>
</feature>
<organism evidence="3 4">
    <name type="scientific">Septoria linicola</name>
    <dbReference type="NCBI Taxonomy" id="215465"/>
    <lineage>
        <taxon>Eukaryota</taxon>
        <taxon>Fungi</taxon>
        <taxon>Dikarya</taxon>
        <taxon>Ascomycota</taxon>
        <taxon>Pezizomycotina</taxon>
        <taxon>Dothideomycetes</taxon>
        <taxon>Dothideomycetidae</taxon>
        <taxon>Mycosphaerellales</taxon>
        <taxon>Mycosphaerellaceae</taxon>
        <taxon>Septoria</taxon>
    </lineage>
</organism>